<dbReference type="PROSITE" id="PS00041">
    <property type="entry name" value="HTH_ARAC_FAMILY_1"/>
    <property type="match status" value="1"/>
</dbReference>
<reference evidence="5" key="1">
    <citation type="submission" date="2022-06" db="EMBL/GenBank/DDBJ databases">
        <title>Draft genome sequences of Leminorella grimontii str. JCM5902.</title>
        <authorList>
            <person name="Wakabayashi Y."/>
            <person name="Kojima K."/>
        </authorList>
    </citation>
    <scope>NUCLEOTIDE SEQUENCE</scope>
    <source>
        <strain evidence="5">JCM 5902</strain>
    </source>
</reference>
<dbReference type="SUPFAM" id="SSF55136">
    <property type="entry name" value="Probable bacterial effector-binding domain"/>
    <property type="match status" value="1"/>
</dbReference>
<dbReference type="GO" id="GO:0043565">
    <property type="term" value="F:sequence-specific DNA binding"/>
    <property type="evidence" value="ECO:0007669"/>
    <property type="project" value="InterPro"/>
</dbReference>
<dbReference type="InterPro" id="IPR009057">
    <property type="entry name" value="Homeodomain-like_sf"/>
</dbReference>
<dbReference type="RefSeq" id="WP_027273425.1">
    <property type="nucleotide sequence ID" value="NZ_BRLH01000001.1"/>
</dbReference>
<protein>
    <submittedName>
        <fullName evidence="5">Transcriptional regulator</fullName>
    </submittedName>
</protein>
<dbReference type="InterPro" id="IPR029442">
    <property type="entry name" value="GyrI-like"/>
</dbReference>
<evidence type="ECO:0000256" key="2">
    <source>
        <dbReference type="ARBA" id="ARBA00023125"/>
    </source>
</evidence>
<evidence type="ECO:0000313" key="5">
    <source>
        <dbReference type="EMBL" id="GKX54911.1"/>
    </source>
</evidence>
<dbReference type="PANTHER" id="PTHR47504">
    <property type="entry name" value="RIGHT ORIGIN-BINDING PROTEIN"/>
    <property type="match status" value="1"/>
</dbReference>
<dbReference type="PRINTS" id="PR00032">
    <property type="entry name" value="HTHARAC"/>
</dbReference>
<dbReference type="EMBL" id="BRLH01000001">
    <property type="protein sequence ID" value="GKX54911.1"/>
    <property type="molecule type" value="Genomic_DNA"/>
</dbReference>
<keyword evidence="6" id="KW-1185">Reference proteome</keyword>
<keyword evidence="1" id="KW-0805">Transcription regulation</keyword>
<dbReference type="AlphaFoldDB" id="A0AAV5MYJ6"/>
<dbReference type="SMART" id="SM00342">
    <property type="entry name" value="HTH_ARAC"/>
    <property type="match status" value="1"/>
</dbReference>
<dbReference type="Gene3D" id="3.20.80.10">
    <property type="entry name" value="Regulatory factor, effector binding domain"/>
    <property type="match status" value="1"/>
</dbReference>
<comment type="caution">
    <text evidence="5">The sequence shown here is derived from an EMBL/GenBank/DDBJ whole genome shotgun (WGS) entry which is preliminary data.</text>
</comment>
<proteinExistence type="predicted"/>
<dbReference type="PROSITE" id="PS01124">
    <property type="entry name" value="HTH_ARAC_FAMILY_2"/>
    <property type="match status" value="1"/>
</dbReference>
<dbReference type="Proteomes" id="UP001058124">
    <property type="component" value="Unassembled WGS sequence"/>
</dbReference>
<dbReference type="Gene3D" id="1.10.10.60">
    <property type="entry name" value="Homeodomain-like"/>
    <property type="match status" value="2"/>
</dbReference>
<keyword evidence="2" id="KW-0238">DNA-binding</keyword>
<organism evidence="5 6">
    <name type="scientific">Leminorella grimontii</name>
    <dbReference type="NCBI Taxonomy" id="82981"/>
    <lineage>
        <taxon>Bacteria</taxon>
        <taxon>Pseudomonadati</taxon>
        <taxon>Pseudomonadota</taxon>
        <taxon>Gammaproteobacteria</taxon>
        <taxon>Enterobacterales</taxon>
        <taxon>Budviciaceae</taxon>
        <taxon>Leminorella</taxon>
    </lineage>
</organism>
<dbReference type="InterPro" id="IPR018062">
    <property type="entry name" value="HTH_AraC-typ_CS"/>
</dbReference>
<evidence type="ECO:0000256" key="3">
    <source>
        <dbReference type="ARBA" id="ARBA00023163"/>
    </source>
</evidence>
<gene>
    <name evidence="5" type="ORF">SOASR030_10230</name>
</gene>
<name>A0AAV5MYJ6_9GAMM</name>
<dbReference type="Pfam" id="PF12833">
    <property type="entry name" value="HTH_18"/>
    <property type="match status" value="1"/>
</dbReference>
<dbReference type="PANTHER" id="PTHR47504:SF3">
    <property type="entry name" value="HTH-TYPE TRANSCRIPTIONAL REGULATOR YKGA-RELATED"/>
    <property type="match status" value="1"/>
</dbReference>
<evidence type="ECO:0000256" key="1">
    <source>
        <dbReference type="ARBA" id="ARBA00023015"/>
    </source>
</evidence>
<dbReference type="InterPro" id="IPR050959">
    <property type="entry name" value="MarA-like"/>
</dbReference>
<dbReference type="InterPro" id="IPR018060">
    <property type="entry name" value="HTH_AraC"/>
</dbReference>
<evidence type="ECO:0000313" key="6">
    <source>
        <dbReference type="Proteomes" id="UP001058124"/>
    </source>
</evidence>
<dbReference type="GO" id="GO:0003700">
    <property type="term" value="F:DNA-binding transcription factor activity"/>
    <property type="evidence" value="ECO:0007669"/>
    <property type="project" value="InterPro"/>
</dbReference>
<dbReference type="Pfam" id="PF06445">
    <property type="entry name" value="GyrI-like"/>
    <property type="match status" value="1"/>
</dbReference>
<evidence type="ECO:0000259" key="4">
    <source>
        <dbReference type="PROSITE" id="PS01124"/>
    </source>
</evidence>
<keyword evidence="3" id="KW-0804">Transcription</keyword>
<feature type="domain" description="HTH araC/xylS-type" evidence="4">
    <location>
        <begin position="9"/>
        <end position="107"/>
    </location>
</feature>
<dbReference type="InterPro" id="IPR011256">
    <property type="entry name" value="Reg_factor_effector_dom_sf"/>
</dbReference>
<sequence length="281" mass="32802">MPIRKSIVKDTLLWVEKHIEDDIDISQVTEISGYCRRQIQTVFKLYTRENLGCYIRQRKLSRASMLLKLTNLRIGDIAHKMGFESSQSFNRAFKKHFGCTPLQFRNALDWDFSRFRAAINLDGHDYGAVIPELCYLKKVFHTVLEVMYQEPELSIVSDNSKVLKLSLIRDNMRLLATNICMLYDLKLDSRVSGALTIACTVATERTRSVSTVVNVEGRYAKFHFDGSVENFFHFSRYIYTNVLPKYRIKRREGKDIEIFTYNGAIFRDRVNIKCDYYVPVV</sequence>
<dbReference type="SUPFAM" id="SSF46689">
    <property type="entry name" value="Homeodomain-like"/>
    <property type="match status" value="1"/>
</dbReference>
<dbReference type="InterPro" id="IPR020449">
    <property type="entry name" value="Tscrpt_reg_AraC-type_HTH"/>
</dbReference>
<accession>A0AAV5MYJ6</accession>